<comment type="caution">
    <text evidence="1">The sequence shown here is derived from an EMBL/GenBank/DDBJ whole genome shotgun (WGS) entry which is preliminary data.</text>
</comment>
<proteinExistence type="predicted"/>
<sequence>DEKMYGPNADIVYWPKNRHWKSFKDISDSGSEKTIHGIQIYKNTSMIVFTHTNALAKDFRNKQNIRAQI</sequence>
<dbReference type="Proteomes" id="UP000789366">
    <property type="component" value="Unassembled WGS sequence"/>
</dbReference>
<name>A0ACA9NQT1_9GLOM</name>
<accession>A0ACA9NQT1</accession>
<organism evidence="1 2">
    <name type="scientific">Cetraspora pellucida</name>
    <dbReference type="NCBI Taxonomy" id="1433469"/>
    <lineage>
        <taxon>Eukaryota</taxon>
        <taxon>Fungi</taxon>
        <taxon>Fungi incertae sedis</taxon>
        <taxon>Mucoromycota</taxon>
        <taxon>Glomeromycotina</taxon>
        <taxon>Glomeromycetes</taxon>
        <taxon>Diversisporales</taxon>
        <taxon>Gigasporaceae</taxon>
        <taxon>Cetraspora</taxon>
    </lineage>
</organism>
<evidence type="ECO:0000313" key="1">
    <source>
        <dbReference type="EMBL" id="CAG8669952.1"/>
    </source>
</evidence>
<feature type="non-terminal residue" evidence="1">
    <location>
        <position position="1"/>
    </location>
</feature>
<gene>
    <name evidence="1" type="ORF">SPELUC_LOCUS9611</name>
</gene>
<reference evidence="1" key="1">
    <citation type="submission" date="2021-06" db="EMBL/GenBank/DDBJ databases">
        <authorList>
            <person name="Kallberg Y."/>
            <person name="Tangrot J."/>
            <person name="Rosling A."/>
        </authorList>
    </citation>
    <scope>NUCLEOTIDE SEQUENCE</scope>
    <source>
        <strain evidence="1">28 12/20/2015</strain>
    </source>
</reference>
<keyword evidence="2" id="KW-1185">Reference proteome</keyword>
<dbReference type="EMBL" id="CAJVPW010016437">
    <property type="protein sequence ID" value="CAG8669952.1"/>
    <property type="molecule type" value="Genomic_DNA"/>
</dbReference>
<protein>
    <submittedName>
        <fullName evidence="1">8521_t:CDS:1</fullName>
    </submittedName>
</protein>
<evidence type="ECO:0000313" key="2">
    <source>
        <dbReference type="Proteomes" id="UP000789366"/>
    </source>
</evidence>